<keyword evidence="12" id="KW-1185">Reference proteome</keyword>
<dbReference type="SUPFAM" id="SSF53756">
    <property type="entry name" value="UDP-Glycosyltransferase/glycogen phosphorylase"/>
    <property type="match status" value="1"/>
</dbReference>
<dbReference type="RefSeq" id="WP_085855116.1">
    <property type="nucleotide sequence ID" value="NZ_FOPF01000011.1"/>
</dbReference>
<sequence length="473" mass="50520">MTRVLSVASECAPLIKTGGLADVAGALPRALAARDVEMRTLLPGYPAVMKAVGSARVVHAWDDLYGGPARLIEAEAAGLRLYVLEAAHLYDRSGGIYLDADGVDWTDNAERFAALCRAGAEICCGATDWQPDIAHGHDWQAGLLPYFLKKSGTGVPSVMTIHNIAFAGMVEPSQIDRLGLDPADFHVEGYEFWGRVSFLKAGLVWCDRITTVSPRYARELTTPAFGMGFEGLISARSGDLTGILNGIDTQTWNPATDPAITRFRSFRGKTAAVRALRDEMGLPASNGPLAVVISRLSAQKGLDLLIEALPDYLAAGGQLALLGSGDRALESAWREAAERHDGVAVRIGYDEDLSHRMMAGGEAVLVPSRFEPCGLTQLYGLRYGAIPVVARVGGLADTVIDANDAALRAGVATGIVHGPDSVEALSLALTRMVELHATPETWSRMARTAMRHPVGWDVSAGQYADLYRDLVPS</sequence>
<evidence type="ECO:0000256" key="8">
    <source>
        <dbReference type="HAMAP-Rule" id="MF_00484"/>
    </source>
</evidence>
<dbReference type="InterPro" id="IPR001296">
    <property type="entry name" value="Glyco_trans_1"/>
</dbReference>
<dbReference type="OrthoDB" id="9808590at2"/>
<dbReference type="InterPro" id="IPR011835">
    <property type="entry name" value="GS/SS"/>
</dbReference>
<dbReference type="Pfam" id="PF08323">
    <property type="entry name" value="Glyco_transf_5"/>
    <property type="match status" value="1"/>
</dbReference>
<keyword evidence="6 8" id="KW-0808">Transferase</keyword>
<evidence type="ECO:0000313" key="12">
    <source>
        <dbReference type="Proteomes" id="UP000193870"/>
    </source>
</evidence>
<dbReference type="AlphaFoldDB" id="A0A1Y5TFS3"/>
<accession>A0A1Y5TFS3</accession>
<gene>
    <name evidence="11" type="primary">glgA1</name>
    <name evidence="8" type="synonym">glgA</name>
    <name evidence="11" type="ORF">PAM7066_03136</name>
</gene>
<feature type="domain" description="Starch synthase catalytic" evidence="10">
    <location>
        <begin position="3"/>
        <end position="234"/>
    </location>
</feature>
<dbReference type="GO" id="GO:0005829">
    <property type="term" value="C:cytosol"/>
    <property type="evidence" value="ECO:0007669"/>
    <property type="project" value="TreeGrafter"/>
</dbReference>
<dbReference type="Proteomes" id="UP000193870">
    <property type="component" value="Unassembled WGS sequence"/>
</dbReference>
<dbReference type="PANTHER" id="PTHR45825">
    <property type="entry name" value="GRANULE-BOUND STARCH SYNTHASE 1, CHLOROPLASTIC/AMYLOPLASTIC"/>
    <property type="match status" value="1"/>
</dbReference>
<dbReference type="STRING" id="315423.SAMN04488020_11161"/>
<comment type="function">
    <text evidence="2 8">Synthesizes alpha-1,4-glucan chains using ADP-glucose.</text>
</comment>
<dbReference type="CDD" id="cd03791">
    <property type="entry name" value="GT5_Glycogen_synthase_DULL1-like"/>
    <property type="match status" value="1"/>
</dbReference>
<dbReference type="GO" id="GO:0004373">
    <property type="term" value="F:alpha-1,4-glucan glucosyltransferase (UDP-glucose donor) activity"/>
    <property type="evidence" value="ECO:0007669"/>
    <property type="project" value="InterPro"/>
</dbReference>
<feature type="binding site" evidence="8">
    <location>
        <position position="16"/>
    </location>
    <ligand>
        <name>ADP-alpha-D-glucose</name>
        <dbReference type="ChEBI" id="CHEBI:57498"/>
    </ligand>
</feature>
<dbReference type="Pfam" id="PF00534">
    <property type="entry name" value="Glycos_transf_1"/>
    <property type="match status" value="1"/>
</dbReference>
<feature type="domain" description="Glycosyl transferase family 1" evidence="9">
    <location>
        <begin position="285"/>
        <end position="447"/>
    </location>
</feature>
<evidence type="ECO:0000256" key="4">
    <source>
        <dbReference type="ARBA" id="ARBA00010281"/>
    </source>
</evidence>
<evidence type="ECO:0000256" key="3">
    <source>
        <dbReference type="ARBA" id="ARBA00004964"/>
    </source>
</evidence>
<comment type="similarity">
    <text evidence="4 8">Belongs to the glycosyltransferase 1 family. Bacterial/plant glycogen synthase subfamily.</text>
</comment>
<dbReference type="EC" id="2.4.1.21" evidence="8"/>
<dbReference type="HAMAP" id="MF_00484">
    <property type="entry name" value="Glycogen_synth"/>
    <property type="match status" value="1"/>
</dbReference>
<name>A0A1Y5TFS3_9RHOB</name>
<evidence type="ECO:0000259" key="10">
    <source>
        <dbReference type="Pfam" id="PF08323"/>
    </source>
</evidence>
<evidence type="ECO:0000313" key="11">
    <source>
        <dbReference type="EMBL" id="SLN62762.1"/>
    </source>
</evidence>
<dbReference type="NCBIfam" id="TIGR02095">
    <property type="entry name" value="glgA"/>
    <property type="match status" value="1"/>
</dbReference>
<dbReference type="PANTHER" id="PTHR45825:SF11">
    <property type="entry name" value="ALPHA AMYLASE DOMAIN-CONTAINING PROTEIN"/>
    <property type="match status" value="1"/>
</dbReference>
<protein>
    <recommendedName>
        <fullName evidence="8">Glycogen synthase</fullName>
        <ecNumber evidence="8">2.4.1.21</ecNumber>
    </recommendedName>
    <alternativeName>
        <fullName evidence="8">Starch [bacterial glycogen] synthase</fullName>
    </alternativeName>
</protein>
<proteinExistence type="inferred from homology"/>
<dbReference type="GO" id="GO:0009011">
    <property type="term" value="F:alpha-1,4-glucan glucosyltransferase (ADP-glucose donor) activity"/>
    <property type="evidence" value="ECO:0007669"/>
    <property type="project" value="UniProtKB-UniRule"/>
</dbReference>
<dbReference type="GO" id="GO:0005978">
    <property type="term" value="P:glycogen biosynthetic process"/>
    <property type="evidence" value="ECO:0007669"/>
    <property type="project" value="UniProtKB-UniRule"/>
</dbReference>
<comment type="pathway">
    <text evidence="3 8">Glycan biosynthesis; glycogen biosynthesis.</text>
</comment>
<evidence type="ECO:0000256" key="2">
    <source>
        <dbReference type="ARBA" id="ARBA00002764"/>
    </source>
</evidence>
<dbReference type="EMBL" id="FWFV01000010">
    <property type="protein sequence ID" value="SLN62762.1"/>
    <property type="molecule type" value="Genomic_DNA"/>
</dbReference>
<dbReference type="Gene3D" id="3.40.50.2000">
    <property type="entry name" value="Glycogen Phosphorylase B"/>
    <property type="match status" value="2"/>
</dbReference>
<keyword evidence="5 8" id="KW-0328">Glycosyltransferase</keyword>
<organism evidence="11 12">
    <name type="scientific">Palleronia marisminoris</name>
    <dbReference type="NCBI Taxonomy" id="315423"/>
    <lineage>
        <taxon>Bacteria</taxon>
        <taxon>Pseudomonadati</taxon>
        <taxon>Pseudomonadota</taxon>
        <taxon>Alphaproteobacteria</taxon>
        <taxon>Rhodobacterales</taxon>
        <taxon>Roseobacteraceae</taxon>
        <taxon>Palleronia</taxon>
    </lineage>
</organism>
<evidence type="ECO:0000256" key="6">
    <source>
        <dbReference type="ARBA" id="ARBA00022679"/>
    </source>
</evidence>
<dbReference type="NCBIfam" id="NF001899">
    <property type="entry name" value="PRK00654.1-2"/>
    <property type="match status" value="1"/>
</dbReference>
<evidence type="ECO:0000256" key="7">
    <source>
        <dbReference type="ARBA" id="ARBA00023056"/>
    </source>
</evidence>
<evidence type="ECO:0000256" key="1">
    <source>
        <dbReference type="ARBA" id="ARBA00001478"/>
    </source>
</evidence>
<dbReference type="InterPro" id="IPR013534">
    <property type="entry name" value="Starch_synth_cat_dom"/>
</dbReference>
<keyword evidence="7 8" id="KW-0320">Glycogen biosynthesis</keyword>
<dbReference type="UniPathway" id="UPA00164"/>
<evidence type="ECO:0000256" key="5">
    <source>
        <dbReference type="ARBA" id="ARBA00022676"/>
    </source>
</evidence>
<evidence type="ECO:0000259" key="9">
    <source>
        <dbReference type="Pfam" id="PF00534"/>
    </source>
</evidence>
<comment type="catalytic activity">
    <reaction evidence="1 8">
        <text>[(1-&gt;4)-alpha-D-glucosyl](n) + ADP-alpha-D-glucose = [(1-&gt;4)-alpha-D-glucosyl](n+1) + ADP + H(+)</text>
        <dbReference type="Rhea" id="RHEA:18189"/>
        <dbReference type="Rhea" id="RHEA-COMP:9584"/>
        <dbReference type="Rhea" id="RHEA-COMP:9587"/>
        <dbReference type="ChEBI" id="CHEBI:15378"/>
        <dbReference type="ChEBI" id="CHEBI:15444"/>
        <dbReference type="ChEBI" id="CHEBI:57498"/>
        <dbReference type="ChEBI" id="CHEBI:456216"/>
        <dbReference type="EC" id="2.4.1.21"/>
    </reaction>
</comment>
<reference evidence="11 12" key="1">
    <citation type="submission" date="2017-03" db="EMBL/GenBank/DDBJ databases">
        <authorList>
            <person name="Afonso C.L."/>
            <person name="Miller P.J."/>
            <person name="Scott M.A."/>
            <person name="Spackman E."/>
            <person name="Goraichik I."/>
            <person name="Dimitrov K.M."/>
            <person name="Suarez D.L."/>
            <person name="Swayne D.E."/>
        </authorList>
    </citation>
    <scope>NUCLEOTIDE SEQUENCE [LARGE SCALE GENOMIC DNA]</scope>
    <source>
        <strain evidence="11 12">CECT 7066</strain>
    </source>
</reference>